<protein>
    <submittedName>
        <fullName evidence="1">Uncharacterized protein</fullName>
    </submittedName>
</protein>
<dbReference type="OrthoDB" id="412781at2759"/>
<name>A0A843TU69_COLES</name>
<dbReference type="InterPro" id="IPR052757">
    <property type="entry name" value="Ribosomal_protein_S1"/>
</dbReference>
<comment type="caution">
    <text evidence="1">The sequence shown here is derived from an EMBL/GenBank/DDBJ whole genome shotgun (WGS) entry which is preliminary data.</text>
</comment>
<dbReference type="PANTHER" id="PTHR47559:SF1">
    <property type="entry name" value="OS03G0844900 PROTEIN"/>
    <property type="match status" value="1"/>
</dbReference>
<dbReference type="Proteomes" id="UP000652761">
    <property type="component" value="Unassembled WGS sequence"/>
</dbReference>
<keyword evidence="2" id="KW-1185">Reference proteome</keyword>
<evidence type="ECO:0000313" key="2">
    <source>
        <dbReference type="Proteomes" id="UP000652761"/>
    </source>
</evidence>
<evidence type="ECO:0000313" key="1">
    <source>
        <dbReference type="EMBL" id="MQL72944.1"/>
    </source>
</evidence>
<accession>A0A843TU69</accession>
<dbReference type="EMBL" id="NMUH01000147">
    <property type="protein sequence ID" value="MQL72944.1"/>
    <property type="molecule type" value="Genomic_DNA"/>
</dbReference>
<proteinExistence type="predicted"/>
<gene>
    <name evidence="1" type="ORF">Taro_005294</name>
</gene>
<dbReference type="PANTHER" id="PTHR47559">
    <property type="entry name" value="OS03G0844900 PROTEIN"/>
    <property type="match status" value="1"/>
</dbReference>
<reference evidence="1" key="1">
    <citation type="submission" date="2017-07" db="EMBL/GenBank/DDBJ databases">
        <title>Taro Niue Genome Assembly and Annotation.</title>
        <authorList>
            <person name="Atibalentja N."/>
            <person name="Keating K."/>
            <person name="Fields C.J."/>
        </authorList>
    </citation>
    <scope>NUCLEOTIDE SEQUENCE</scope>
    <source>
        <strain evidence="1">Niue_2</strain>
        <tissue evidence="1">Leaf</tissue>
    </source>
</reference>
<sequence length="115" mass="13266">MSESAGSWPIWTDSVRFRPTRLEFQQSKGLPSWNQIGLGRSDTESADRLLVSFYILNMGRLKKIKYQFEQRVPAKDNQFTLLARAGRQVQEVHLTTTLDQEGIKQAVQRVLSRVE</sequence>
<dbReference type="AlphaFoldDB" id="A0A843TU69"/>
<organism evidence="1 2">
    <name type="scientific">Colocasia esculenta</name>
    <name type="common">Wild taro</name>
    <name type="synonym">Arum esculentum</name>
    <dbReference type="NCBI Taxonomy" id="4460"/>
    <lineage>
        <taxon>Eukaryota</taxon>
        <taxon>Viridiplantae</taxon>
        <taxon>Streptophyta</taxon>
        <taxon>Embryophyta</taxon>
        <taxon>Tracheophyta</taxon>
        <taxon>Spermatophyta</taxon>
        <taxon>Magnoliopsida</taxon>
        <taxon>Liliopsida</taxon>
        <taxon>Araceae</taxon>
        <taxon>Aroideae</taxon>
        <taxon>Colocasieae</taxon>
        <taxon>Colocasia</taxon>
    </lineage>
</organism>